<dbReference type="AlphaFoldDB" id="A0A814NZ75"/>
<reference evidence="1" key="1">
    <citation type="submission" date="2021-02" db="EMBL/GenBank/DDBJ databases">
        <authorList>
            <person name="Nowell W R."/>
        </authorList>
    </citation>
    <scope>NUCLEOTIDE SEQUENCE</scope>
</reference>
<dbReference type="Proteomes" id="UP000663891">
    <property type="component" value="Unassembled WGS sequence"/>
</dbReference>
<sequence length="82" mass="9693">MSIDEEEDFTILPNFLNDNSSLKKKKDLYRLPEWMSSLAKRFDSGQIQAETTIPIDQIDYLDEDLRSILINDLSIQHLFPRY</sequence>
<dbReference type="EMBL" id="CAJNON010000203">
    <property type="protein sequence ID" value="CAF1099020.1"/>
    <property type="molecule type" value="Genomic_DNA"/>
</dbReference>
<name>A0A814NZ75_9BILA</name>
<evidence type="ECO:0000313" key="2">
    <source>
        <dbReference type="Proteomes" id="UP000663891"/>
    </source>
</evidence>
<proteinExistence type="predicted"/>
<protein>
    <submittedName>
        <fullName evidence="1">Uncharacterized protein</fullName>
    </submittedName>
</protein>
<gene>
    <name evidence="1" type="ORF">VCS650_LOCUS19995</name>
</gene>
<evidence type="ECO:0000313" key="1">
    <source>
        <dbReference type="EMBL" id="CAF1099020.1"/>
    </source>
</evidence>
<organism evidence="1 2">
    <name type="scientific">Adineta steineri</name>
    <dbReference type="NCBI Taxonomy" id="433720"/>
    <lineage>
        <taxon>Eukaryota</taxon>
        <taxon>Metazoa</taxon>
        <taxon>Spiralia</taxon>
        <taxon>Gnathifera</taxon>
        <taxon>Rotifera</taxon>
        <taxon>Eurotatoria</taxon>
        <taxon>Bdelloidea</taxon>
        <taxon>Adinetida</taxon>
        <taxon>Adinetidae</taxon>
        <taxon>Adineta</taxon>
    </lineage>
</organism>
<dbReference type="OrthoDB" id="3370at2759"/>
<comment type="caution">
    <text evidence="1">The sequence shown here is derived from an EMBL/GenBank/DDBJ whole genome shotgun (WGS) entry which is preliminary data.</text>
</comment>
<accession>A0A814NZ75</accession>